<proteinExistence type="predicted"/>
<name>A0A6J6RE95_9ZZZZ</name>
<gene>
    <name evidence="2" type="ORF">UFOPK2579_02010</name>
</gene>
<reference evidence="2" key="1">
    <citation type="submission" date="2020-05" db="EMBL/GenBank/DDBJ databases">
        <authorList>
            <person name="Chiriac C."/>
            <person name="Salcher M."/>
            <person name="Ghai R."/>
            <person name="Kavagutti S V."/>
        </authorList>
    </citation>
    <scope>NUCLEOTIDE SEQUENCE</scope>
</reference>
<protein>
    <submittedName>
        <fullName evidence="2">Unannotated protein</fullName>
    </submittedName>
</protein>
<sequence>MPGPLSRISLTAAALAVLVAGLASGCAKENDEPSEPSPAPAPAVSSPAATSDPALRLAAQGYLDALLGGDAATAYAMLTRRCQDHYPEESFATIVAGAAQVYGTPLPFLTYADEVTGRTALITYTVEESVLDQVDQPWAYEQGSWHSDDC</sequence>
<evidence type="ECO:0000256" key="1">
    <source>
        <dbReference type="SAM" id="MobiDB-lite"/>
    </source>
</evidence>
<accession>A0A6J6RE95</accession>
<feature type="region of interest" description="Disordered" evidence="1">
    <location>
        <begin position="27"/>
        <end position="50"/>
    </location>
</feature>
<dbReference type="EMBL" id="CAEZXR010000264">
    <property type="protein sequence ID" value="CAB4721432.1"/>
    <property type="molecule type" value="Genomic_DNA"/>
</dbReference>
<organism evidence="2">
    <name type="scientific">freshwater metagenome</name>
    <dbReference type="NCBI Taxonomy" id="449393"/>
    <lineage>
        <taxon>unclassified sequences</taxon>
        <taxon>metagenomes</taxon>
        <taxon>ecological metagenomes</taxon>
    </lineage>
</organism>
<evidence type="ECO:0000313" key="2">
    <source>
        <dbReference type="EMBL" id="CAB4721432.1"/>
    </source>
</evidence>
<dbReference type="AlphaFoldDB" id="A0A6J6RE95"/>
<dbReference type="PROSITE" id="PS51257">
    <property type="entry name" value="PROKAR_LIPOPROTEIN"/>
    <property type="match status" value="1"/>
</dbReference>